<dbReference type="OrthoDB" id="9810636at2"/>
<dbReference type="PANTHER" id="PTHR42953:SF3">
    <property type="entry name" value="HIGH-AFFINITY ZINC UPTAKE SYSTEM PROTEIN ZNUA"/>
    <property type="match status" value="1"/>
</dbReference>
<dbReference type="RefSeq" id="WP_109262423.1">
    <property type="nucleotide sequence ID" value="NZ_QEWP01000001.1"/>
</dbReference>
<dbReference type="InterPro" id="IPR050492">
    <property type="entry name" value="Bact_metal-bind_prot9"/>
</dbReference>
<keyword evidence="2" id="KW-0813">Transport</keyword>
<dbReference type="PROSITE" id="PS51257">
    <property type="entry name" value="PROKAR_LIPOPROTEIN"/>
    <property type="match status" value="1"/>
</dbReference>
<evidence type="ECO:0000256" key="3">
    <source>
        <dbReference type="ARBA" id="ARBA00022729"/>
    </source>
</evidence>
<keyword evidence="3" id="KW-0732">Signal</keyword>
<evidence type="ECO:0000313" key="5">
    <source>
        <dbReference type="Proteomes" id="UP000244956"/>
    </source>
</evidence>
<dbReference type="SUPFAM" id="SSF53807">
    <property type="entry name" value="Helical backbone' metal receptor"/>
    <property type="match status" value="1"/>
</dbReference>
<evidence type="ECO:0000313" key="4">
    <source>
        <dbReference type="EMBL" id="PWE00968.1"/>
    </source>
</evidence>
<reference evidence="4 5" key="1">
    <citation type="submission" date="2018-05" db="EMBL/GenBank/DDBJ databases">
        <title>Marinilabilia rubrum sp. nov., isolated from saltern sediment.</title>
        <authorList>
            <person name="Zhang R."/>
        </authorList>
    </citation>
    <scope>NUCLEOTIDE SEQUENCE [LARGE SCALE GENOMIC DNA]</scope>
    <source>
        <strain evidence="4 5">WTE16</strain>
    </source>
</reference>
<evidence type="ECO:0000256" key="2">
    <source>
        <dbReference type="ARBA" id="ARBA00022448"/>
    </source>
</evidence>
<dbReference type="GO" id="GO:0046872">
    <property type="term" value="F:metal ion binding"/>
    <property type="evidence" value="ECO:0007669"/>
    <property type="project" value="InterPro"/>
</dbReference>
<accession>A0A2U2BD27</accession>
<dbReference type="Pfam" id="PF01297">
    <property type="entry name" value="ZnuA"/>
    <property type="match status" value="1"/>
</dbReference>
<dbReference type="PANTHER" id="PTHR42953">
    <property type="entry name" value="HIGH-AFFINITY ZINC UPTAKE SYSTEM PROTEIN ZNUA-RELATED"/>
    <property type="match status" value="1"/>
</dbReference>
<dbReference type="InterPro" id="IPR006127">
    <property type="entry name" value="ZnuA-like"/>
</dbReference>
<comment type="similarity">
    <text evidence="1">Belongs to the bacterial solute-binding protein 9 family.</text>
</comment>
<comment type="caution">
    <text evidence="4">The sequence shown here is derived from an EMBL/GenBank/DDBJ whole genome shotgun (WGS) entry which is preliminary data.</text>
</comment>
<dbReference type="AlphaFoldDB" id="A0A2U2BD27"/>
<dbReference type="GO" id="GO:0030001">
    <property type="term" value="P:metal ion transport"/>
    <property type="evidence" value="ECO:0007669"/>
    <property type="project" value="InterPro"/>
</dbReference>
<dbReference type="Proteomes" id="UP000244956">
    <property type="component" value="Unassembled WGS sequence"/>
</dbReference>
<dbReference type="EMBL" id="QEWP01000001">
    <property type="protein sequence ID" value="PWE00968.1"/>
    <property type="molecule type" value="Genomic_DNA"/>
</dbReference>
<protein>
    <submittedName>
        <fullName evidence="4">Zinc ABC transporter substrate-binding protein</fullName>
    </submittedName>
</protein>
<name>A0A2U2BD27_9BACT</name>
<keyword evidence="5" id="KW-1185">Reference proteome</keyword>
<dbReference type="Gene3D" id="3.40.50.1980">
    <property type="entry name" value="Nitrogenase molybdenum iron protein domain"/>
    <property type="match status" value="2"/>
</dbReference>
<organism evidence="4 5">
    <name type="scientific">Marinilabilia rubra</name>
    <dbReference type="NCBI Taxonomy" id="2162893"/>
    <lineage>
        <taxon>Bacteria</taxon>
        <taxon>Pseudomonadati</taxon>
        <taxon>Bacteroidota</taxon>
        <taxon>Bacteroidia</taxon>
        <taxon>Marinilabiliales</taxon>
        <taxon>Marinilabiliaceae</taxon>
        <taxon>Marinilabilia</taxon>
    </lineage>
</organism>
<sequence>MRFKRLIFLIAFLIPGALVFLQSCGNKKENEAEITVSIEPLKYFVEELTSWDIEVNVMVPMGASPATYSPTASQLTGLSSSRLYVQAGYLGFEQAWMPRLKELNPELKVLNLSTDLNLIRGEDHVHGDHVHKGGVDPHIWMSPKVVMEFLPRLRESLIETFPEYKQEIVQQYPELYGRIKKQHEAFAKLGTHLKKKEFMIFHPALTYLARDYGLKQIPLEYEGKEPTPQKLRNLIDLANKANIKVIFIQVEFDRKSAGMVTEETDASLVPLNPLAHDWDGEMKRIHDLLEEYLK</sequence>
<proteinExistence type="inferred from homology"/>
<evidence type="ECO:0000256" key="1">
    <source>
        <dbReference type="ARBA" id="ARBA00011028"/>
    </source>
</evidence>
<gene>
    <name evidence="4" type="ORF">DDZ16_00305</name>
</gene>